<protein>
    <recommendedName>
        <fullName evidence="4">RNA-directed RNA polymerase</fullName>
    </recommendedName>
</protein>
<feature type="region of interest" description="Disordered" evidence="1">
    <location>
        <begin position="184"/>
        <end position="264"/>
    </location>
</feature>
<dbReference type="EMBL" id="CAUYUJ010015775">
    <property type="protein sequence ID" value="CAK0857994.1"/>
    <property type="molecule type" value="Genomic_DNA"/>
</dbReference>
<feature type="compositionally biased region" description="Pro residues" evidence="1">
    <location>
        <begin position="228"/>
        <end position="252"/>
    </location>
</feature>
<evidence type="ECO:0000256" key="1">
    <source>
        <dbReference type="SAM" id="MobiDB-lite"/>
    </source>
</evidence>
<proteinExistence type="predicted"/>
<accession>A0ABN9UGC1</accession>
<organism evidence="2 3">
    <name type="scientific">Prorocentrum cordatum</name>
    <dbReference type="NCBI Taxonomy" id="2364126"/>
    <lineage>
        <taxon>Eukaryota</taxon>
        <taxon>Sar</taxon>
        <taxon>Alveolata</taxon>
        <taxon>Dinophyceae</taxon>
        <taxon>Prorocentrales</taxon>
        <taxon>Prorocentraceae</taxon>
        <taxon>Prorocentrum</taxon>
    </lineage>
</organism>
<evidence type="ECO:0000313" key="2">
    <source>
        <dbReference type="EMBL" id="CAK0857994.1"/>
    </source>
</evidence>
<feature type="region of interest" description="Disordered" evidence="1">
    <location>
        <begin position="160"/>
        <end position="179"/>
    </location>
</feature>
<reference evidence="2" key="1">
    <citation type="submission" date="2023-10" db="EMBL/GenBank/DDBJ databases">
        <authorList>
            <person name="Chen Y."/>
            <person name="Shah S."/>
            <person name="Dougan E. K."/>
            <person name="Thang M."/>
            <person name="Chan C."/>
        </authorList>
    </citation>
    <scope>NUCLEOTIDE SEQUENCE [LARGE SCALE GENOMIC DNA]</scope>
</reference>
<feature type="compositionally biased region" description="Low complexity" evidence="1">
    <location>
        <begin position="184"/>
        <end position="198"/>
    </location>
</feature>
<keyword evidence="3" id="KW-1185">Reference proteome</keyword>
<dbReference type="Proteomes" id="UP001189429">
    <property type="component" value="Unassembled WGS sequence"/>
</dbReference>
<gene>
    <name evidence="2" type="ORF">PCOR1329_LOCUS47922</name>
</gene>
<sequence>MPASLEQVRAPPRLPAAGLPAAGLPAAGAAALGDSWRDALAAQLAEAVLEQVECRAAAAEESLWLRGQQEICSIREEHAAQKHQMQHQLSTCAEICRGLEQENAVLRRGIEVIVKHLGQVRASHAPAPAPRSAGPALGHAAARYRRAQLPGLADARRLAASEEPLPSVGRASRAEEVGEVGEVGEALGAPGPLGAVPLSVPAPFPPRSGQGPPDNPEGADQSGTAPPGCGPPPRAGPPAGPPRGAMDPPPRGQAPQQPDVPAGAARQFAPIPAAARGSLAVEGRAGAVPEAADGPAAGMSAVEVADTRLTDRPKGFNGKDEDRHEWNMMTRACASAISDQLLYLMGEAKTADNAANAVLERDKDRYVNNPLYYILALWLERQLADLHEVKVVTRTTGLYQQILNFGFDSDHLPNELGRFEKVFRQYEYVADKEAYENLRIGIVSQIFRQGEMLRNLIMNSGWFDTDGKIRDGTSKVFRTERCLIQGSAPIDVGAVDGLKTCGDICGQPGQRQVLDVDGEVLVTHAVRGFFGEKSEIVQLESGAAPFVIIACSAEIVAQVVAYAGQSRLVFKSGGEAAVSEVRRTGWQIAATPEESPVGDSKTNGYVEKEIWDAQSLAKLRGDMLQAADLFMVCELPYASHLLDRSRRSGGRAAFERWKGRPCRGRLLDPGVVVMLFAVADGERDRKPDMRFYAGMYVGLVDRADEVIVLVMIGYFVAIAHRGHPEEQGLPWLGPHQAGGDAETVLPFVAAAPIVPADRQPPPEFEFRLQLQALPGCQGNQARSCPLRGVSAGVEQAVAANADLAPCLLGGAEGAMHPLGRQPLRRQFWSAGRCAAMTASYQDGGDVARMEDLGPFVTGADADLPKVGGIEIERCVISRGGEPGVFEAIWRGEILARAFELGLAPGKKPLSLIGSLRGTVWTGFLSSGQAEEETVGDFARVALVCADACAMAPCAARSWGAEAIQGLSELQVANDWCEAGQTIALRGDGARGIPVPKSGRRAPPAPPLAGRCRGPRGQRPACARIGAATSVDGLGAGCAVDAESREMLRLPENARRIYDRVAGAQLLPDLAAAACRSDIEIFRCLPVCKEVGASEARGPRVIDARRFDVNAGDRANVNVSSQLWSMEFARQNHWLEEAFAGAPPWGRVEMAPGGAATGAER</sequence>
<feature type="region of interest" description="Disordered" evidence="1">
    <location>
        <begin position="993"/>
        <end position="1014"/>
    </location>
</feature>
<name>A0ABN9UGC1_9DINO</name>
<evidence type="ECO:0008006" key="4">
    <source>
        <dbReference type="Google" id="ProtNLM"/>
    </source>
</evidence>
<evidence type="ECO:0000313" key="3">
    <source>
        <dbReference type="Proteomes" id="UP001189429"/>
    </source>
</evidence>
<comment type="caution">
    <text evidence="2">The sequence shown here is derived from an EMBL/GenBank/DDBJ whole genome shotgun (WGS) entry which is preliminary data.</text>
</comment>